<dbReference type="GeneID" id="69549750"/>
<organism evidence="1 2">
    <name type="scientific">Aeromonas jandaei</name>
    <dbReference type="NCBI Taxonomy" id="650"/>
    <lineage>
        <taxon>Bacteria</taxon>
        <taxon>Pseudomonadati</taxon>
        <taxon>Pseudomonadota</taxon>
        <taxon>Gammaproteobacteria</taxon>
        <taxon>Aeromonadales</taxon>
        <taxon>Aeromonadaceae</taxon>
        <taxon>Aeromonas</taxon>
    </lineage>
</organism>
<dbReference type="InterPro" id="IPR025332">
    <property type="entry name" value="DUF4238"/>
</dbReference>
<reference evidence="1 2" key="1">
    <citation type="submission" date="2020-12" db="EMBL/GenBank/DDBJ databases">
        <title>FDA dAtabase for Regulatory Grade micrObial Sequences (FDA-ARGOS): Supporting development and validation of Infectious Disease Dx tests.</title>
        <authorList>
            <person name="Sproer C."/>
            <person name="Gronow S."/>
            <person name="Severitt S."/>
            <person name="Schroder I."/>
            <person name="Tallon L."/>
            <person name="Sadzewicz L."/>
            <person name="Zhao X."/>
            <person name="Boylan J."/>
            <person name="Ott S."/>
            <person name="Bowen H."/>
            <person name="Vavikolanu K."/>
            <person name="Mehta A."/>
            <person name="Aluvathingal J."/>
            <person name="Nadendla S."/>
            <person name="Lowell S."/>
            <person name="Myers T."/>
            <person name="Yan Y."/>
            <person name="Sichtig H."/>
        </authorList>
    </citation>
    <scope>NUCLEOTIDE SEQUENCE [LARGE SCALE GENOMIC DNA]</scope>
    <source>
        <strain evidence="1 2">FDAARGOS_986</strain>
    </source>
</reference>
<proteinExistence type="predicted"/>
<gene>
    <name evidence="1" type="ORF">I6H43_00650</name>
</gene>
<name>A0A7T4AA53_AERJA</name>
<accession>A0A7T4AA53</accession>
<dbReference type="Pfam" id="PF14022">
    <property type="entry name" value="DUF4238"/>
    <property type="match status" value="1"/>
</dbReference>
<evidence type="ECO:0000313" key="2">
    <source>
        <dbReference type="Proteomes" id="UP000595481"/>
    </source>
</evidence>
<keyword evidence="2" id="KW-1185">Reference proteome</keyword>
<protein>
    <submittedName>
        <fullName evidence="1">DUF4238 domain-containing protein</fullName>
    </submittedName>
</protein>
<dbReference type="RefSeq" id="WP_082035448.1">
    <property type="nucleotide sequence ID" value="NZ_CAWMFX010000025.1"/>
</dbReference>
<dbReference type="EMBL" id="CP066092">
    <property type="protein sequence ID" value="QQB20110.1"/>
    <property type="molecule type" value="Genomic_DNA"/>
</dbReference>
<dbReference type="Proteomes" id="UP000595481">
    <property type="component" value="Chromosome"/>
</dbReference>
<evidence type="ECO:0000313" key="1">
    <source>
        <dbReference type="EMBL" id="QQB20110.1"/>
    </source>
</evidence>
<sequence length="289" mass="33150">MGRKAKHHYIPKCYLKGFTNGGDNSSLFWAVPKNKGNSFSTTPNDACAQRDYYTVEHNNSLIVEDFYAEQIEPKIGKVLNYIAEYSCLPPKEDMKHLILLLATLYLRVPSFRKSLEVPMLSVKRIVESISNDVHISNIDDFDYSKTDLIGIELKMIDTVQKCLSNKYYQLYIVDDENANVLTSDNPFILSHPEGRPGFYFGLNTPRIEICVPISSKAILIAKNERINEGTFKASKELIGLTNFKVIYSTDRYFYSKSEEVILVDNELLIFSHNIRSNRINLQDKKSLHE</sequence>